<feature type="compositionally biased region" description="Low complexity" evidence="4">
    <location>
        <begin position="461"/>
        <end position="476"/>
    </location>
</feature>
<dbReference type="Pfam" id="PF01135">
    <property type="entry name" value="PCMT"/>
    <property type="match status" value="1"/>
</dbReference>
<comment type="similarity">
    <text evidence="1">Belongs to the methyltransferase superfamily. L-isoaspartyl/D-aspartyl protein methyltransferase family.</text>
</comment>
<dbReference type="SUPFAM" id="SSF53335">
    <property type="entry name" value="S-adenosyl-L-methionine-dependent methyltransferases"/>
    <property type="match status" value="1"/>
</dbReference>
<dbReference type="PANTHER" id="PTHR11579:SF9">
    <property type="entry name" value="PROTEIN-L-ISOASPARTATE O-METHYLTRANSFERASE"/>
    <property type="match status" value="1"/>
</dbReference>
<evidence type="ECO:0000256" key="1">
    <source>
        <dbReference type="ARBA" id="ARBA00005369"/>
    </source>
</evidence>
<evidence type="ECO:0000259" key="6">
    <source>
        <dbReference type="PROSITE" id="PS50026"/>
    </source>
</evidence>
<dbReference type="PROSITE" id="PS01180">
    <property type="entry name" value="CUB"/>
    <property type="match status" value="1"/>
</dbReference>
<dbReference type="Gene3D" id="3.40.50.150">
    <property type="entry name" value="Vaccinia Virus protein VP39"/>
    <property type="match status" value="1"/>
</dbReference>
<name>A0A834P196_VESPE</name>
<dbReference type="Gene3D" id="2.60.120.290">
    <property type="entry name" value="Spermadhesin, CUB domain"/>
    <property type="match status" value="1"/>
</dbReference>
<accession>A0A834P196</accession>
<feature type="region of interest" description="Disordered" evidence="4">
    <location>
        <begin position="383"/>
        <end position="485"/>
    </location>
</feature>
<dbReference type="PANTHER" id="PTHR11579">
    <property type="entry name" value="PROTEIN-L-ISOASPARTATE O-METHYLTRANSFERASE"/>
    <property type="match status" value="1"/>
</dbReference>
<dbReference type="SUPFAM" id="SSF49854">
    <property type="entry name" value="Spermadhesin, CUB domain"/>
    <property type="match status" value="1"/>
</dbReference>
<dbReference type="InterPro" id="IPR029063">
    <property type="entry name" value="SAM-dependent_MTases_sf"/>
</dbReference>
<dbReference type="InterPro" id="IPR035914">
    <property type="entry name" value="Sperma_CUB_dom_sf"/>
</dbReference>
<proteinExistence type="inferred from homology"/>
<evidence type="ECO:0000256" key="3">
    <source>
        <dbReference type="PROSITE-ProRule" id="PRU00076"/>
    </source>
</evidence>
<dbReference type="InterPro" id="IPR000859">
    <property type="entry name" value="CUB_dom"/>
</dbReference>
<comment type="caution">
    <text evidence="7">The sequence shown here is derived from an EMBL/GenBank/DDBJ whole genome shotgun (WGS) entry which is preliminary data.</text>
</comment>
<dbReference type="Proteomes" id="UP000600918">
    <property type="component" value="Unassembled WGS sequence"/>
</dbReference>
<dbReference type="AlphaFoldDB" id="A0A834P196"/>
<evidence type="ECO:0000259" key="5">
    <source>
        <dbReference type="PROSITE" id="PS01180"/>
    </source>
</evidence>
<comment type="caution">
    <text evidence="3">Lacks conserved residue(s) required for the propagation of feature annotation.</text>
</comment>
<dbReference type="InterPro" id="IPR000742">
    <property type="entry name" value="EGF"/>
</dbReference>
<keyword evidence="3" id="KW-0245">EGF-like domain</keyword>
<sequence>MGSAVSSGQNNDELVDNLMKSGYIRTKKVEQVFRAVDRADYFLTSHRESAYKDLAWKHGNIHLSAPCVYSLVIEGLSLEPGLSFLNLGSGTGYLSTMAGLILNQHGTNHGIELHEDCLKYAYERLEEFKQKSLALDEFDFCEPSFVQGNCLSIVPGRQYDRVYCGAACPESHEALIKQYVRVGGILVMPFKDHLLRIQRVDENTWTHHTMLPVSFAPLIVPTSEEQNIFHLPECDPLSLQELCRDKIRHRLRENVWRQHTELETRKPILPRQQRSSLPQRTLKRFVIPIFEESDEALFDEDEEFAGRARLLLNVDTHPGEAITTTLQLVRAVIQPHQGENRQHWQEANDDDSDGQYIVASVDLHHDNGEERKETDSEALLTEAGRANTSENNFDSGCDQSEDQMQNQSCQTTEQRSSLSEAYTNMSESDSEPEQETSFTQRKKIAKREKTDSGIIEDANLTNDDGSSSSNTSQSDSKNTDDLNSMEVDLSDITINKSMKNMYKSYPDPAENIPNENVIFGHYVDGNAFSTYMKEKIHQLPLPFSLNNKFREIPTTCIHNTGSNWNARVSAKFATQLGRDIYSGGKRDAWSGVEEELAHGKLRDTEGTNAQLPCKLWLLVRGSYQTHLRPLNSFSAWSLSLKAHSSTANVDCNYHLTAPKGIIETPNFPKAFPVPITCRWVIDVSDITSTNSSIVVYMTQLYVYKGLKLTEYAYYESETTNYGASLVQEITEGNVFVHRWFRTFRPFLVLEFELDRLEGNHVRVLDDLLDVYGFNVTYQMTEEEPNPNACSVSECSFTGNCLLSADYTTFTCECFSGFNGEKCDEGPLCFDEQQNSICQNGGNCKHLGAKAVRCDCPSGYVGRNCEIQLLETMNTECGGEHCILQCPYHEEEQRPCACKNGTKIYNSKHRKI</sequence>
<evidence type="ECO:0000313" key="7">
    <source>
        <dbReference type="EMBL" id="KAF7425057.1"/>
    </source>
</evidence>
<dbReference type="PROSITE" id="PS50026">
    <property type="entry name" value="EGF_3"/>
    <property type="match status" value="2"/>
</dbReference>
<gene>
    <name evidence="7" type="ORF">H0235_007495</name>
</gene>
<feature type="domain" description="EGF-like" evidence="6">
    <location>
        <begin position="785"/>
        <end position="823"/>
    </location>
</feature>
<dbReference type="GO" id="GO:0004719">
    <property type="term" value="F:protein-L-isoaspartate (D-aspartate) O-methyltransferase activity"/>
    <property type="evidence" value="ECO:0007669"/>
    <property type="project" value="InterPro"/>
</dbReference>
<protein>
    <submittedName>
        <fullName evidence="7">Uncharacterized protein</fullName>
    </submittedName>
</protein>
<evidence type="ECO:0000313" key="8">
    <source>
        <dbReference type="Proteomes" id="UP000600918"/>
    </source>
</evidence>
<dbReference type="SUPFAM" id="SSF57196">
    <property type="entry name" value="EGF/Laminin"/>
    <property type="match status" value="1"/>
</dbReference>
<dbReference type="PROSITE" id="PS01186">
    <property type="entry name" value="EGF_2"/>
    <property type="match status" value="2"/>
</dbReference>
<feature type="domain" description="EGF-like" evidence="6">
    <location>
        <begin position="824"/>
        <end position="865"/>
    </location>
</feature>
<feature type="disulfide bond" evidence="3">
    <location>
        <begin position="855"/>
        <end position="864"/>
    </location>
</feature>
<feature type="disulfide bond" evidence="3">
    <location>
        <begin position="813"/>
        <end position="822"/>
    </location>
</feature>
<dbReference type="CDD" id="cd02440">
    <property type="entry name" value="AdoMet_MTases"/>
    <property type="match status" value="1"/>
</dbReference>
<feature type="compositionally biased region" description="Polar residues" evidence="4">
    <location>
        <begin position="386"/>
        <end position="427"/>
    </location>
</feature>
<dbReference type="SMART" id="SM00181">
    <property type="entry name" value="EGF"/>
    <property type="match status" value="2"/>
</dbReference>
<dbReference type="CDD" id="cd00054">
    <property type="entry name" value="EGF_CA"/>
    <property type="match status" value="1"/>
</dbReference>
<organism evidence="7 8">
    <name type="scientific">Vespula pensylvanica</name>
    <name type="common">Western yellow jacket</name>
    <name type="synonym">Wasp</name>
    <dbReference type="NCBI Taxonomy" id="30213"/>
    <lineage>
        <taxon>Eukaryota</taxon>
        <taxon>Metazoa</taxon>
        <taxon>Ecdysozoa</taxon>
        <taxon>Arthropoda</taxon>
        <taxon>Hexapoda</taxon>
        <taxon>Insecta</taxon>
        <taxon>Pterygota</taxon>
        <taxon>Neoptera</taxon>
        <taxon>Endopterygota</taxon>
        <taxon>Hymenoptera</taxon>
        <taxon>Apocrita</taxon>
        <taxon>Aculeata</taxon>
        <taxon>Vespoidea</taxon>
        <taxon>Vespidae</taxon>
        <taxon>Vespinae</taxon>
        <taxon>Vespula</taxon>
    </lineage>
</organism>
<dbReference type="InterPro" id="IPR000682">
    <property type="entry name" value="PCMT"/>
</dbReference>
<reference evidence="7" key="1">
    <citation type="journal article" date="2020" name="G3 (Bethesda)">
        <title>High-Quality Assemblies for Three Invasive Social Wasps from the &lt;i&gt;Vespula&lt;/i&gt; Genus.</title>
        <authorList>
            <person name="Harrop T.W.R."/>
            <person name="Guhlin J."/>
            <person name="McLaughlin G.M."/>
            <person name="Permina E."/>
            <person name="Stockwell P."/>
            <person name="Gilligan J."/>
            <person name="Le Lec M.F."/>
            <person name="Gruber M.A.M."/>
            <person name="Quinn O."/>
            <person name="Lovegrove M."/>
            <person name="Duncan E.J."/>
            <person name="Remnant E.J."/>
            <person name="Van Eeckhoven J."/>
            <person name="Graham B."/>
            <person name="Knapp R.A."/>
            <person name="Langford K.W."/>
            <person name="Kronenberg Z."/>
            <person name="Press M.O."/>
            <person name="Eacker S.M."/>
            <person name="Wilson-Rankin E.E."/>
            <person name="Purcell J."/>
            <person name="Lester P.J."/>
            <person name="Dearden P.K."/>
        </authorList>
    </citation>
    <scope>NUCLEOTIDE SEQUENCE</scope>
    <source>
        <strain evidence="7">Volc-1</strain>
    </source>
</reference>
<evidence type="ECO:0000256" key="2">
    <source>
        <dbReference type="ARBA" id="ARBA00023157"/>
    </source>
</evidence>
<keyword evidence="2 3" id="KW-1015">Disulfide bond</keyword>
<keyword evidence="8" id="KW-1185">Reference proteome</keyword>
<feature type="disulfide bond" evidence="3">
    <location>
        <begin position="794"/>
        <end position="811"/>
    </location>
</feature>
<dbReference type="Gene3D" id="2.10.25.10">
    <property type="entry name" value="Laminin"/>
    <property type="match status" value="1"/>
</dbReference>
<evidence type="ECO:0000256" key="4">
    <source>
        <dbReference type="SAM" id="MobiDB-lite"/>
    </source>
</evidence>
<feature type="domain" description="CUB" evidence="5">
    <location>
        <begin position="651"/>
        <end position="780"/>
    </location>
</feature>
<dbReference type="PROSITE" id="PS00022">
    <property type="entry name" value="EGF_1"/>
    <property type="match status" value="2"/>
</dbReference>
<dbReference type="EMBL" id="JACSDY010000006">
    <property type="protein sequence ID" value="KAF7425057.1"/>
    <property type="molecule type" value="Genomic_DNA"/>
</dbReference>
<dbReference type="GO" id="GO:0005737">
    <property type="term" value="C:cytoplasm"/>
    <property type="evidence" value="ECO:0007669"/>
    <property type="project" value="TreeGrafter"/>
</dbReference>